<dbReference type="SUPFAM" id="SSF55718">
    <property type="entry name" value="SCP-like"/>
    <property type="match status" value="1"/>
</dbReference>
<dbReference type="InterPro" id="IPR036527">
    <property type="entry name" value="SCP2_sterol-bd_dom_sf"/>
</dbReference>
<protein>
    <submittedName>
        <fullName evidence="3">Nucleoside-diphosphate-sugar epimerase</fullName>
    </submittedName>
</protein>
<gene>
    <name evidence="3" type="ORF">SAMN02745220_05107</name>
</gene>
<evidence type="ECO:0000259" key="2">
    <source>
        <dbReference type="Pfam" id="PF07993"/>
    </source>
</evidence>
<reference evidence="3 4" key="1">
    <citation type="submission" date="2016-12" db="EMBL/GenBank/DDBJ databases">
        <authorList>
            <person name="Song W.-J."/>
            <person name="Kurnit D.M."/>
        </authorList>
    </citation>
    <scope>NUCLEOTIDE SEQUENCE [LARGE SCALE GENOMIC DNA]</scope>
    <source>
        <strain evidence="3 4">DSM 18488</strain>
    </source>
</reference>
<dbReference type="Pfam" id="PF02036">
    <property type="entry name" value="SCP2"/>
    <property type="match status" value="1"/>
</dbReference>
<dbReference type="Pfam" id="PF07993">
    <property type="entry name" value="NAD_binding_4"/>
    <property type="match status" value="1"/>
</dbReference>
<feature type="domain" description="Thioester reductase (TE)" evidence="2">
    <location>
        <begin position="7"/>
        <end position="182"/>
    </location>
</feature>
<dbReference type="OrthoDB" id="9810734at2"/>
<dbReference type="AlphaFoldDB" id="A0A1M7YLE6"/>
<dbReference type="EMBL" id="FRFE01000054">
    <property type="protein sequence ID" value="SHO53416.1"/>
    <property type="molecule type" value="Genomic_DNA"/>
</dbReference>
<organism evidence="3 4">
    <name type="scientific">Desulfopila aestuarii DSM 18488</name>
    <dbReference type="NCBI Taxonomy" id="1121416"/>
    <lineage>
        <taxon>Bacteria</taxon>
        <taxon>Pseudomonadati</taxon>
        <taxon>Thermodesulfobacteriota</taxon>
        <taxon>Desulfobulbia</taxon>
        <taxon>Desulfobulbales</taxon>
        <taxon>Desulfocapsaceae</taxon>
        <taxon>Desulfopila</taxon>
    </lineage>
</organism>
<keyword evidence="4" id="KW-1185">Reference proteome</keyword>
<evidence type="ECO:0000313" key="4">
    <source>
        <dbReference type="Proteomes" id="UP000184603"/>
    </source>
</evidence>
<dbReference type="Gene3D" id="3.40.50.720">
    <property type="entry name" value="NAD(P)-binding Rossmann-like Domain"/>
    <property type="match status" value="1"/>
</dbReference>
<dbReference type="InterPro" id="IPR003033">
    <property type="entry name" value="SCP2_sterol-bd_dom"/>
</dbReference>
<dbReference type="InterPro" id="IPR050177">
    <property type="entry name" value="Lipid_A_modif_metabolic_enz"/>
</dbReference>
<dbReference type="RefSeq" id="WP_073616986.1">
    <property type="nucleotide sequence ID" value="NZ_FRFE01000054.1"/>
</dbReference>
<sequence length="474" mass="52495">MNGAVLVTGGTGVVGRALVSGLVATGRRVILLSRGMQPIRFANGAEHLHGDVAKPALGLEQTAYTQLAEQITSIYHLAARTDFKSSEVEEYVPINIDGCRNVLALAHRAGAHLHHVSTAFVCGTHAGRFGEHQLECGQKFRNGYEHSKFVAERELRRLADQNGVPLTVYRPSIILERKPDSASAIGFGPFVFLDAVFRLLLSPAYRQHGSGVIRIAGSSISQLPFIFDDDVARALLAISASDACKGQTYHLVAKQPFANTALEDIFNRAFGRKVACWVDQREFESRPPDKGERIIARKTAMYSPYLDLTVQFSRTNLDLVMGEDFCRSVTPDEVFRAFHYFLQAKKNSDNVVVHSTEQQAAVREYFTSFLPVIMGKNLIDNLVSLSCNFWITVEQLGHYSLVIDNGKLTDINTNRQGAFGYRIGAETFLQVVTGKMTPQQGFFNGSIEIEGKMLEALQTAVALEEFFRLKPFIV</sequence>
<dbReference type="InterPro" id="IPR036291">
    <property type="entry name" value="NAD(P)-bd_dom_sf"/>
</dbReference>
<dbReference type="SUPFAM" id="SSF51735">
    <property type="entry name" value="NAD(P)-binding Rossmann-fold domains"/>
    <property type="match status" value="1"/>
</dbReference>
<dbReference type="PANTHER" id="PTHR43245">
    <property type="entry name" value="BIFUNCTIONAL POLYMYXIN RESISTANCE PROTEIN ARNA"/>
    <property type="match status" value="1"/>
</dbReference>
<evidence type="ECO:0000259" key="1">
    <source>
        <dbReference type="Pfam" id="PF02036"/>
    </source>
</evidence>
<dbReference type="Proteomes" id="UP000184603">
    <property type="component" value="Unassembled WGS sequence"/>
</dbReference>
<proteinExistence type="predicted"/>
<dbReference type="InterPro" id="IPR013120">
    <property type="entry name" value="FAR_NAD-bd"/>
</dbReference>
<accession>A0A1M7YLE6</accession>
<name>A0A1M7YLE6_9BACT</name>
<evidence type="ECO:0000313" key="3">
    <source>
        <dbReference type="EMBL" id="SHO53416.1"/>
    </source>
</evidence>
<dbReference type="STRING" id="1121416.SAMN02745220_05107"/>
<dbReference type="Gene3D" id="3.30.1050.10">
    <property type="entry name" value="SCP2 sterol-binding domain"/>
    <property type="match status" value="1"/>
</dbReference>
<dbReference type="PANTHER" id="PTHR43245:SF51">
    <property type="entry name" value="SHORT CHAIN DEHYDROGENASE_REDUCTASE FAMILY 42E, MEMBER 2"/>
    <property type="match status" value="1"/>
</dbReference>
<feature type="domain" description="SCP2" evidence="1">
    <location>
        <begin position="388"/>
        <end position="459"/>
    </location>
</feature>